<dbReference type="Gene3D" id="2.150.10.10">
    <property type="entry name" value="Serralysin-like metalloprotease, C-terminal"/>
    <property type="match status" value="1"/>
</dbReference>
<feature type="non-terminal residue" evidence="2">
    <location>
        <position position="1"/>
    </location>
</feature>
<organism evidence="2">
    <name type="scientific">uncultured Rubrobacteraceae bacterium</name>
    <dbReference type="NCBI Taxonomy" id="349277"/>
    <lineage>
        <taxon>Bacteria</taxon>
        <taxon>Bacillati</taxon>
        <taxon>Actinomycetota</taxon>
        <taxon>Rubrobacteria</taxon>
        <taxon>Rubrobacterales</taxon>
        <taxon>Rubrobacteraceae</taxon>
        <taxon>environmental samples</taxon>
    </lineage>
</organism>
<dbReference type="InterPro" id="IPR001343">
    <property type="entry name" value="Hemolysn_Ca-bd"/>
</dbReference>
<dbReference type="EMBL" id="CADCVK010000145">
    <property type="protein sequence ID" value="CAA9472337.1"/>
    <property type="molecule type" value="Genomic_DNA"/>
</dbReference>
<accession>A0A6J4RFD1</accession>
<dbReference type="Pfam" id="PF00353">
    <property type="entry name" value="HemolysinCabind"/>
    <property type="match status" value="2"/>
</dbReference>
<evidence type="ECO:0008006" key="3">
    <source>
        <dbReference type="Google" id="ProtNLM"/>
    </source>
</evidence>
<gene>
    <name evidence="2" type="ORF">AVDCRST_MAG12-883</name>
</gene>
<dbReference type="InterPro" id="IPR011049">
    <property type="entry name" value="Serralysin-like_metalloprot_C"/>
</dbReference>
<evidence type="ECO:0000313" key="2">
    <source>
        <dbReference type="EMBL" id="CAA9472337.1"/>
    </source>
</evidence>
<evidence type="ECO:0000256" key="1">
    <source>
        <dbReference type="SAM" id="MobiDB-lite"/>
    </source>
</evidence>
<dbReference type="GO" id="GO:0005509">
    <property type="term" value="F:calcium ion binding"/>
    <property type="evidence" value="ECO:0007669"/>
    <property type="project" value="InterPro"/>
</dbReference>
<reference evidence="2" key="1">
    <citation type="submission" date="2020-02" db="EMBL/GenBank/DDBJ databases">
        <authorList>
            <person name="Meier V. D."/>
        </authorList>
    </citation>
    <scope>NUCLEOTIDE SEQUENCE</scope>
    <source>
        <strain evidence="2">AVDCRST_MAG12</strain>
    </source>
</reference>
<proteinExistence type="predicted"/>
<name>A0A6J4RFD1_9ACTN</name>
<dbReference type="SUPFAM" id="SSF51120">
    <property type="entry name" value="beta-Roll"/>
    <property type="match status" value="1"/>
</dbReference>
<sequence>GDTGNDMLYGGTAADNIVGGTGQDGIVSDAGNDRIYTGTPSRGKDRIKDTVNCGDGRDTVYYEKGVDAINGNCEVRRAV</sequence>
<feature type="region of interest" description="Disordered" evidence="1">
    <location>
        <begin position="30"/>
        <end position="50"/>
    </location>
</feature>
<dbReference type="AlphaFoldDB" id="A0A6J4RFD1"/>
<protein>
    <recommendedName>
        <fullName evidence="3">Alkaline phosphatase</fullName>
    </recommendedName>
</protein>